<gene>
    <name evidence="1" type="ORF">S03H2_28046</name>
</gene>
<reference evidence="1" key="1">
    <citation type="journal article" date="2014" name="Front. Microbiol.">
        <title>High frequency of phylogenetically diverse reductive dehalogenase-homologous genes in deep subseafloor sedimentary metagenomes.</title>
        <authorList>
            <person name="Kawai M."/>
            <person name="Futagami T."/>
            <person name="Toyoda A."/>
            <person name="Takaki Y."/>
            <person name="Nishi S."/>
            <person name="Hori S."/>
            <person name="Arai W."/>
            <person name="Tsubouchi T."/>
            <person name="Morono Y."/>
            <person name="Uchiyama I."/>
            <person name="Ito T."/>
            <person name="Fujiyama A."/>
            <person name="Inagaki F."/>
            <person name="Takami H."/>
        </authorList>
    </citation>
    <scope>NUCLEOTIDE SEQUENCE</scope>
    <source>
        <strain evidence="1">Expedition CK06-06</strain>
    </source>
</reference>
<proteinExistence type="predicted"/>
<name>X1G9D1_9ZZZZ</name>
<comment type="caution">
    <text evidence="1">The sequence shown here is derived from an EMBL/GenBank/DDBJ whole genome shotgun (WGS) entry which is preliminary data.</text>
</comment>
<evidence type="ECO:0000313" key="1">
    <source>
        <dbReference type="EMBL" id="GAH53842.1"/>
    </source>
</evidence>
<protein>
    <submittedName>
        <fullName evidence="1">Uncharacterized protein</fullName>
    </submittedName>
</protein>
<feature type="non-terminal residue" evidence="1">
    <location>
        <position position="1"/>
    </location>
</feature>
<accession>X1G9D1</accession>
<dbReference type="AlphaFoldDB" id="X1G9D1"/>
<dbReference type="EMBL" id="BARU01016893">
    <property type="protein sequence ID" value="GAH53842.1"/>
    <property type="molecule type" value="Genomic_DNA"/>
</dbReference>
<organism evidence="1">
    <name type="scientific">marine sediment metagenome</name>
    <dbReference type="NCBI Taxonomy" id="412755"/>
    <lineage>
        <taxon>unclassified sequences</taxon>
        <taxon>metagenomes</taxon>
        <taxon>ecological metagenomes</taxon>
    </lineage>
</organism>
<sequence length="47" mass="5634">RGSIFRTIKNIIPVFEREDNLKNYNLIFILSNLEMKEQIKNLKVINI</sequence>